<gene>
    <name evidence="2" type="ORF">EDE15_2117</name>
</gene>
<accession>A0A428MI82</accession>
<keyword evidence="1" id="KW-0472">Membrane</keyword>
<dbReference type="AlphaFoldDB" id="A0A428MI82"/>
<dbReference type="EMBL" id="RSDW01000001">
    <property type="protein sequence ID" value="RSL16596.1"/>
    <property type="molecule type" value="Genomic_DNA"/>
</dbReference>
<feature type="transmembrane region" description="Helical" evidence="1">
    <location>
        <begin position="86"/>
        <end position="107"/>
    </location>
</feature>
<keyword evidence="1" id="KW-1133">Transmembrane helix</keyword>
<protein>
    <submittedName>
        <fullName evidence="2">Uncharacterized protein</fullName>
    </submittedName>
</protein>
<organism evidence="2 3">
    <name type="scientific">Edaphobacter aggregans</name>
    <dbReference type="NCBI Taxonomy" id="570835"/>
    <lineage>
        <taxon>Bacteria</taxon>
        <taxon>Pseudomonadati</taxon>
        <taxon>Acidobacteriota</taxon>
        <taxon>Terriglobia</taxon>
        <taxon>Terriglobales</taxon>
        <taxon>Acidobacteriaceae</taxon>
        <taxon>Edaphobacter</taxon>
    </lineage>
</organism>
<feature type="transmembrane region" description="Helical" evidence="1">
    <location>
        <begin position="62"/>
        <end position="80"/>
    </location>
</feature>
<name>A0A428MI82_9BACT</name>
<feature type="transmembrane region" description="Helical" evidence="1">
    <location>
        <begin position="119"/>
        <end position="146"/>
    </location>
</feature>
<dbReference type="Proteomes" id="UP000269669">
    <property type="component" value="Unassembled WGS sequence"/>
</dbReference>
<keyword evidence="1" id="KW-0812">Transmembrane</keyword>
<comment type="caution">
    <text evidence="2">The sequence shown here is derived from an EMBL/GenBank/DDBJ whole genome shotgun (WGS) entry which is preliminary data.</text>
</comment>
<evidence type="ECO:0000313" key="2">
    <source>
        <dbReference type="EMBL" id="RSL16596.1"/>
    </source>
</evidence>
<evidence type="ECO:0000256" key="1">
    <source>
        <dbReference type="SAM" id="Phobius"/>
    </source>
</evidence>
<sequence>MHEFCHRCGGELPAGDGAAPFCPHCGAPQIYLLDHEPTSANADDGTTGTLPPPRPQLVEWKTAIRCAVLVAIVAAALSVAGTRVPMVSALGSLWIISGSLITVGLYQRRRPLALMDAGVGARIGLVAGLALITCLGVSMAVAGLVARYGLHNMAAFDGQLTEQLHAQIEKAAAANPAPPEVIRFMYTPEFRAGIMLAGFAMVAGALLLLSALGGAVGGMLRMRRRASV</sequence>
<evidence type="ECO:0000313" key="3">
    <source>
        <dbReference type="Proteomes" id="UP000269669"/>
    </source>
</evidence>
<keyword evidence="3" id="KW-1185">Reference proteome</keyword>
<proteinExistence type="predicted"/>
<feature type="transmembrane region" description="Helical" evidence="1">
    <location>
        <begin position="194"/>
        <end position="220"/>
    </location>
</feature>
<reference evidence="2 3" key="1">
    <citation type="submission" date="2018-12" db="EMBL/GenBank/DDBJ databases">
        <title>Sequencing of bacterial isolates from soil warming experiment in Harvard Forest, Massachusetts, USA.</title>
        <authorList>
            <person name="Deangelis K."/>
        </authorList>
    </citation>
    <scope>NUCLEOTIDE SEQUENCE [LARGE SCALE GENOMIC DNA]</scope>
    <source>
        <strain evidence="2 3">EB153</strain>
    </source>
</reference>